<name>A0A6M8MVS7_9PSED</name>
<keyword evidence="1" id="KW-0472">Membrane</keyword>
<reference evidence="3" key="1">
    <citation type="submission" date="2019-12" db="EMBL/GenBank/DDBJ databases">
        <title>Endophytic bacteria associated with Panax ginseng seedlings.</title>
        <authorList>
            <person name="Park J.M."/>
            <person name="Shin R."/>
            <person name="Jo S.H."/>
        </authorList>
    </citation>
    <scope>NUCLEOTIDE SEQUENCE [LARGE SCALE GENOMIC DNA]</scope>
    <source>
        <strain evidence="3">PgKB30</strain>
    </source>
</reference>
<dbReference type="RefSeq" id="WP_172612931.1">
    <property type="nucleotide sequence ID" value="NZ_CP053746.1"/>
</dbReference>
<dbReference type="KEGG" id="pgg:FX982_04895"/>
<feature type="transmembrane region" description="Helical" evidence="1">
    <location>
        <begin position="129"/>
        <end position="149"/>
    </location>
</feature>
<dbReference type="EMBL" id="CP053746">
    <property type="protein sequence ID" value="QKF53901.1"/>
    <property type="molecule type" value="Genomic_DNA"/>
</dbReference>
<dbReference type="Proteomes" id="UP000501989">
    <property type="component" value="Chromosome"/>
</dbReference>
<keyword evidence="1" id="KW-0812">Transmembrane</keyword>
<accession>A0A6M8MVS7</accession>
<feature type="transmembrane region" description="Helical" evidence="1">
    <location>
        <begin position="194"/>
        <end position="214"/>
    </location>
</feature>
<keyword evidence="3" id="KW-1185">Reference proteome</keyword>
<organism evidence="2 3">
    <name type="scientific">Pseudomonas graminis</name>
    <dbReference type="NCBI Taxonomy" id="158627"/>
    <lineage>
        <taxon>Bacteria</taxon>
        <taxon>Pseudomonadati</taxon>
        <taxon>Pseudomonadota</taxon>
        <taxon>Gammaproteobacteria</taxon>
        <taxon>Pseudomonadales</taxon>
        <taxon>Pseudomonadaceae</taxon>
        <taxon>Pseudomonas</taxon>
    </lineage>
</organism>
<evidence type="ECO:0000256" key="1">
    <source>
        <dbReference type="SAM" id="Phobius"/>
    </source>
</evidence>
<gene>
    <name evidence="2" type="ORF">FX982_04895</name>
</gene>
<feature type="transmembrane region" description="Helical" evidence="1">
    <location>
        <begin position="57"/>
        <end position="77"/>
    </location>
</feature>
<feature type="transmembrane region" description="Helical" evidence="1">
    <location>
        <begin position="89"/>
        <end position="109"/>
    </location>
</feature>
<sequence>MLLKFMGYLHARKVRFIKKRRRLSLKVSLYDAGLLIAFLSLLTVAYTGELGAAAHSVMAISGIPLIIALCVEINGWIGAVDRWAKRSLYGKALMAGLLTMSASVSAGYASTLINEFSKTASNPFPYTTAFIAVPATVVVAVAFLTLLYISVAIRAFGYGVWSALVNNLLFVVFSERASFKRSRERLGRRVQLEFARLVAMAMLFLVITFALPWFDRALLGVAEIFAYRLETYAQDACAKPHERIVRVDDDVVLVATADKWDVKYEPRLCSRASGLNGSK</sequence>
<evidence type="ECO:0000313" key="3">
    <source>
        <dbReference type="Proteomes" id="UP000501989"/>
    </source>
</evidence>
<proteinExistence type="predicted"/>
<keyword evidence="1" id="KW-1133">Transmembrane helix</keyword>
<dbReference type="AlphaFoldDB" id="A0A6M8MVS7"/>
<protein>
    <submittedName>
        <fullName evidence="2">Uncharacterized protein</fullName>
    </submittedName>
</protein>
<evidence type="ECO:0000313" key="2">
    <source>
        <dbReference type="EMBL" id="QKF53901.1"/>
    </source>
</evidence>